<dbReference type="Proteomes" id="UP000324222">
    <property type="component" value="Unassembled WGS sequence"/>
</dbReference>
<dbReference type="EMBL" id="VSRR010135567">
    <property type="protein sequence ID" value="MPD03300.1"/>
    <property type="molecule type" value="Genomic_DNA"/>
</dbReference>
<proteinExistence type="predicted"/>
<evidence type="ECO:0000313" key="1">
    <source>
        <dbReference type="EMBL" id="MPD03300.1"/>
    </source>
</evidence>
<protein>
    <submittedName>
        <fullName evidence="1">Uncharacterized protein</fullName>
    </submittedName>
</protein>
<gene>
    <name evidence="1" type="ORF">E2C01_098930</name>
</gene>
<dbReference type="AlphaFoldDB" id="A0A5B7K887"/>
<accession>A0A5B7K887</accession>
<sequence length="36" mass="3714">MECLFALTAQQCTEALGCISPLCGPLNWTPTGPGCS</sequence>
<comment type="caution">
    <text evidence="1">The sequence shown here is derived from an EMBL/GenBank/DDBJ whole genome shotgun (WGS) entry which is preliminary data.</text>
</comment>
<reference evidence="1 2" key="1">
    <citation type="submission" date="2019-05" db="EMBL/GenBank/DDBJ databases">
        <title>Another draft genome of Portunus trituberculatus and its Hox gene families provides insights of decapod evolution.</title>
        <authorList>
            <person name="Jeong J.-H."/>
            <person name="Song I."/>
            <person name="Kim S."/>
            <person name="Choi T."/>
            <person name="Kim D."/>
            <person name="Ryu S."/>
            <person name="Kim W."/>
        </authorList>
    </citation>
    <scope>NUCLEOTIDE SEQUENCE [LARGE SCALE GENOMIC DNA]</scope>
    <source>
        <tissue evidence="1">Muscle</tissue>
    </source>
</reference>
<name>A0A5B7K887_PORTR</name>
<keyword evidence="2" id="KW-1185">Reference proteome</keyword>
<organism evidence="1 2">
    <name type="scientific">Portunus trituberculatus</name>
    <name type="common">Swimming crab</name>
    <name type="synonym">Neptunus trituberculatus</name>
    <dbReference type="NCBI Taxonomy" id="210409"/>
    <lineage>
        <taxon>Eukaryota</taxon>
        <taxon>Metazoa</taxon>
        <taxon>Ecdysozoa</taxon>
        <taxon>Arthropoda</taxon>
        <taxon>Crustacea</taxon>
        <taxon>Multicrustacea</taxon>
        <taxon>Malacostraca</taxon>
        <taxon>Eumalacostraca</taxon>
        <taxon>Eucarida</taxon>
        <taxon>Decapoda</taxon>
        <taxon>Pleocyemata</taxon>
        <taxon>Brachyura</taxon>
        <taxon>Eubrachyura</taxon>
        <taxon>Portunoidea</taxon>
        <taxon>Portunidae</taxon>
        <taxon>Portuninae</taxon>
        <taxon>Portunus</taxon>
    </lineage>
</organism>
<evidence type="ECO:0000313" key="2">
    <source>
        <dbReference type="Proteomes" id="UP000324222"/>
    </source>
</evidence>